<feature type="transmembrane region" description="Helical" evidence="6">
    <location>
        <begin position="388"/>
        <end position="407"/>
    </location>
</feature>
<comment type="caution">
    <text evidence="8">The sequence shown here is derived from an EMBL/GenBank/DDBJ whole genome shotgun (WGS) entry which is preliminary data.</text>
</comment>
<evidence type="ECO:0000256" key="2">
    <source>
        <dbReference type="ARBA" id="ARBA00022448"/>
    </source>
</evidence>
<proteinExistence type="predicted"/>
<feature type="transmembrane region" description="Helical" evidence="6">
    <location>
        <begin position="448"/>
        <end position="466"/>
    </location>
</feature>
<evidence type="ECO:0000313" key="9">
    <source>
        <dbReference type="Proteomes" id="UP001642484"/>
    </source>
</evidence>
<dbReference type="PANTHER" id="PTHR23511">
    <property type="entry name" value="SYNAPTIC VESICLE GLYCOPROTEIN 2"/>
    <property type="match status" value="1"/>
</dbReference>
<feature type="transmembrane region" description="Helical" evidence="6">
    <location>
        <begin position="288"/>
        <end position="309"/>
    </location>
</feature>
<feature type="transmembrane region" description="Helical" evidence="6">
    <location>
        <begin position="329"/>
        <end position="350"/>
    </location>
</feature>
<dbReference type="InterPro" id="IPR005829">
    <property type="entry name" value="Sugar_transporter_CS"/>
</dbReference>
<accession>A0ABP0P9T3</accession>
<keyword evidence="2" id="KW-0813">Transport</keyword>
<dbReference type="Proteomes" id="UP001642484">
    <property type="component" value="Unassembled WGS sequence"/>
</dbReference>
<feature type="transmembrane region" description="Helical" evidence="6">
    <location>
        <begin position="259"/>
        <end position="276"/>
    </location>
</feature>
<evidence type="ECO:0000256" key="6">
    <source>
        <dbReference type="SAM" id="Phobius"/>
    </source>
</evidence>
<keyword evidence="5 6" id="KW-0472">Membrane</keyword>
<dbReference type="InterPro" id="IPR036259">
    <property type="entry name" value="MFS_trans_sf"/>
</dbReference>
<feature type="transmembrane region" description="Helical" evidence="6">
    <location>
        <begin position="20"/>
        <end position="37"/>
    </location>
</feature>
<gene>
    <name evidence="8" type="ORF">CCMP2556_LOCUS35833</name>
</gene>
<feature type="domain" description="Major facilitator superfamily (MFS) profile" evidence="7">
    <location>
        <begin position="20"/>
        <end position="473"/>
    </location>
</feature>
<dbReference type="PANTHER" id="PTHR23511:SF34">
    <property type="entry name" value="SYNAPTIC VESICLE GLYCOPROTEIN 2"/>
    <property type="match status" value="1"/>
</dbReference>
<sequence length="502" mass="55136">MSDGRVTVGHCIEGLPMGLFVWELLLCAFLACFWLGAMNEPTPFAMGLVATDWSFNELSVQAVLAVMSIGNSISLLAFGWLADRYGRALVMRNLLLLTIAAAIFMQGSRSLELTLWGRFLVGLSSGGLMAAMLPLLAELLPAKSRGFYLTVWTCGRPAGALFAVIISCLLLRMQWTNFIFLLTLPAVVLYILCRLEVVPESPRFLYLVGRREEGYFTLLDIYDKEMTCLPWAPESVSLTSSPESKEVKAGLEKLHSSDATITAFLCLIVFMINCASQCTQAWVPMTTLATSSTLANPLALIAFPFVQVVQSPQVHSLALLQSPPDHHSVMVVAQGYMLELCGIVLCATVSSVLSRRWLIRGALLCAAVLSFATTAAEGRRMWFSAGPLYGAVLIAQSAAFNFLLVYTCEKFPTSSRASAVGLVLFFGEVARFFMPALGIVLLRHMSQFTVVSIFNSLYLVAFVLTFQLPLPSFREKPLHDIDESRGKDALKRKRLGVTYQTV</sequence>
<feature type="transmembrane region" description="Helical" evidence="6">
    <location>
        <begin position="119"/>
        <end position="137"/>
    </location>
</feature>
<organism evidence="8 9">
    <name type="scientific">Durusdinium trenchii</name>
    <dbReference type="NCBI Taxonomy" id="1381693"/>
    <lineage>
        <taxon>Eukaryota</taxon>
        <taxon>Sar</taxon>
        <taxon>Alveolata</taxon>
        <taxon>Dinophyceae</taxon>
        <taxon>Suessiales</taxon>
        <taxon>Symbiodiniaceae</taxon>
        <taxon>Durusdinium</taxon>
    </lineage>
</organism>
<evidence type="ECO:0000259" key="7">
    <source>
        <dbReference type="PROSITE" id="PS50850"/>
    </source>
</evidence>
<keyword evidence="4 6" id="KW-1133">Transmembrane helix</keyword>
<dbReference type="EMBL" id="CAXAMN010022806">
    <property type="protein sequence ID" value="CAK9072821.1"/>
    <property type="molecule type" value="Genomic_DNA"/>
</dbReference>
<comment type="subcellular location">
    <subcellularLocation>
        <location evidence="1">Membrane</location>
        <topology evidence="1">Multi-pass membrane protein</topology>
    </subcellularLocation>
</comment>
<evidence type="ECO:0000256" key="4">
    <source>
        <dbReference type="ARBA" id="ARBA00022989"/>
    </source>
</evidence>
<evidence type="ECO:0000256" key="1">
    <source>
        <dbReference type="ARBA" id="ARBA00004141"/>
    </source>
</evidence>
<dbReference type="PROSITE" id="PS50850">
    <property type="entry name" value="MFS"/>
    <property type="match status" value="1"/>
</dbReference>
<dbReference type="InterPro" id="IPR011701">
    <property type="entry name" value="MFS"/>
</dbReference>
<feature type="transmembrane region" description="Helical" evidence="6">
    <location>
        <begin position="58"/>
        <end position="82"/>
    </location>
</feature>
<feature type="transmembrane region" description="Helical" evidence="6">
    <location>
        <begin position="149"/>
        <end position="171"/>
    </location>
</feature>
<dbReference type="SUPFAM" id="SSF103473">
    <property type="entry name" value="MFS general substrate transporter"/>
    <property type="match status" value="1"/>
</dbReference>
<evidence type="ECO:0000313" key="8">
    <source>
        <dbReference type="EMBL" id="CAK9072821.1"/>
    </source>
</evidence>
<reference evidence="8 9" key="1">
    <citation type="submission" date="2024-02" db="EMBL/GenBank/DDBJ databases">
        <authorList>
            <person name="Chen Y."/>
            <person name="Shah S."/>
            <person name="Dougan E. K."/>
            <person name="Thang M."/>
            <person name="Chan C."/>
        </authorList>
    </citation>
    <scope>NUCLEOTIDE SEQUENCE [LARGE SCALE GENOMIC DNA]</scope>
</reference>
<protein>
    <recommendedName>
        <fullName evidence="7">Major facilitator superfamily (MFS) profile domain-containing protein</fullName>
    </recommendedName>
</protein>
<evidence type="ECO:0000256" key="5">
    <source>
        <dbReference type="ARBA" id="ARBA00023136"/>
    </source>
</evidence>
<keyword evidence="3 6" id="KW-0812">Transmembrane</keyword>
<feature type="transmembrane region" description="Helical" evidence="6">
    <location>
        <begin position="178"/>
        <end position="197"/>
    </location>
</feature>
<name>A0ABP0P9T3_9DINO</name>
<keyword evidence="9" id="KW-1185">Reference proteome</keyword>
<evidence type="ECO:0000256" key="3">
    <source>
        <dbReference type="ARBA" id="ARBA00022692"/>
    </source>
</evidence>
<dbReference type="Pfam" id="PF07690">
    <property type="entry name" value="MFS_1"/>
    <property type="match status" value="1"/>
</dbReference>
<dbReference type="Gene3D" id="1.20.1250.20">
    <property type="entry name" value="MFS general substrate transporter like domains"/>
    <property type="match status" value="1"/>
</dbReference>
<dbReference type="PROSITE" id="PS00217">
    <property type="entry name" value="SUGAR_TRANSPORT_2"/>
    <property type="match status" value="1"/>
</dbReference>
<dbReference type="InterPro" id="IPR020846">
    <property type="entry name" value="MFS_dom"/>
</dbReference>
<feature type="transmembrane region" description="Helical" evidence="6">
    <location>
        <begin position="419"/>
        <end position="442"/>
    </location>
</feature>